<evidence type="ECO:0000313" key="2">
    <source>
        <dbReference type="EMBL" id="QIZ76426.1"/>
    </source>
</evidence>
<feature type="domain" description="Carbamoyltransferase Kae1-like" evidence="1">
    <location>
        <begin position="435"/>
        <end position="532"/>
    </location>
</feature>
<dbReference type="AlphaFoldDB" id="A0A6H1UDX7"/>
<keyword evidence="3" id="KW-1185">Reference proteome</keyword>
<dbReference type="KEGG" id="fes:HER31_05860"/>
<accession>A0A6H1UDX7</accession>
<reference evidence="2 3" key="1">
    <citation type="submission" date="2020-04" db="EMBL/GenBank/DDBJ databases">
        <title>Ferrimonas sp. S7 isolated from sea water.</title>
        <authorList>
            <person name="Bae S.S."/>
            <person name="Baek K."/>
        </authorList>
    </citation>
    <scope>NUCLEOTIDE SEQUENCE [LARGE SCALE GENOMIC DNA]</scope>
    <source>
        <strain evidence="2 3">S7</strain>
    </source>
</reference>
<gene>
    <name evidence="2" type="ORF">HER31_05860</name>
</gene>
<sequence>MKLRFSFATVRPVGHYAKLCNQFLQHPHVKAIYADDKGYFIEAEGEVAELEPLADLLASTFPLSCWVTATNTVVIEEFTGEARPLPVALTPVAYCRHCQDKQADDCSHCGTKADGFVDVHGLLETLLEFGQVSYDNRNGRRSLTLLNNLDKHTSSLMFCDPQALNSALYIDNSGVLMLSSQEKPQLRLQPRPEFTEQHQLARPLYNCHLADDRISLALAAMLAQQGIVAVGSDSDYRPLLISQWIDGPAAMQGDQELKPLPVREPVQHRAIVGEFEARYDDGHAYLSRTALSQAVDPQLAAHYALEGLQQQQRFSDSTAVLYLSRHHQSGLIYKNANGEREWLMRLPYADNNPADLLTKLVETSDTAERLLTRYQHQHGDWLAQLTGTNHRRVRGNLSGIMAMVAWLLELDCSNDAELAAEQLLATALGHEQLVSPRLDYKLEIDEEGIVVNWLPVLQACMSYRLASPDTPQGIAFGVIDSFADFVGNWIEQFDKDIGLNTIVLAGDEFDNPILLQQIRLRLGRNVTLKLPQPLDLAGNNLALGALFVSANKIGTAPSSARIAEEA</sequence>
<evidence type="ECO:0000313" key="3">
    <source>
        <dbReference type="Proteomes" id="UP000501602"/>
    </source>
</evidence>
<dbReference type="RefSeq" id="WP_168659688.1">
    <property type="nucleotide sequence ID" value="NZ_CP051180.1"/>
</dbReference>
<proteinExistence type="predicted"/>
<dbReference type="Proteomes" id="UP000501602">
    <property type="component" value="Chromosome"/>
</dbReference>
<dbReference type="Pfam" id="PF22521">
    <property type="entry name" value="HypF_C_2"/>
    <property type="match status" value="1"/>
</dbReference>
<name>A0A6H1UDX7_9GAMM</name>
<dbReference type="InterPro" id="IPR055128">
    <property type="entry name" value="HypF_C_2"/>
</dbReference>
<evidence type="ECO:0000259" key="1">
    <source>
        <dbReference type="Pfam" id="PF22521"/>
    </source>
</evidence>
<dbReference type="EMBL" id="CP051180">
    <property type="protein sequence ID" value="QIZ76426.1"/>
    <property type="molecule type" value="Genomic_DNA"/>
</dbReference>
<protein>
    <recommendedName>
        <fullName evidence="1">Carbamoyltransferase Kae1-like domain-containing protein</fullName>
    </recommendedName>
</protein>
<dbReference type="Gene3D" id="3.30.420.40">
    <property type="match status" value="1"/>
</dbReference>
<organism evidence="2 3">
    <name type="scientific">Ferrimonas lipolytica</name>
    <dbReference type="NCBI Taxonomy" id="2724191"/>
    <lineage>
        <taxon>Bacteria</taxon>
        <taxon>Pseudomonadati</taxon>
        <taxon>Pseudomonadota</taxon>
        <taxon>Gammaproteobacteria</taxon>
        <taxon>Alteromonadales</taxon>
        <taxon>Ferrimonadaceae</taxon>
        <taxon>Ferrimonas</taxon>
    </lineage>
</organism>